<reference evidence="13 16" key="3">
    <citation type="submission" date="2020-10" db="EMBL/GenBank/DDBJ databases">
        <title>Ca. Dormibacterota MAGs.</title>
        <authorList>
            <person name="Montgomery K."/>
        </authorList>
    </citation>
    <scope>NUCLEOTIDE SEQUENCE [LARGE SCALE GENOMIC DNA]</scope>
    <source>
        <strain evidence="13">SC8812_S17_18</strain>
    </source>
</reference>
<dbReference type="PANTHER" id="PTHR43834:SF6">
    <property type="entry name" value="GTPASE DER"/>
    <property type="match status" value="1"/>
</dbReference>
<evidence type="ECO:0000256" key="2">
    <source>
        <dbReference type="ARBA" id="ARBA00020953"/>
    </source>
</evidence>
<comment type="function">
    <text evidence="8 9 11">GTPase that plays an essential role in the late steps of ribosome biogenesis.</text>
</comment>
<evidence type="ECO:0000256" key="8">
    <source>
        <dbReference type="ARBA" id="ARBA00053470"/>
    </source>
</evidence>
<dbReference type="InterPro" id="IPR006073">
    <property type="entry name" value="GTP-bd"/>
</dbReference>
<dbReference type="InterPro" id="IPR015946">
    <property type="entry name" value="KH_dom-like_a/b"/>
</dbReference>
<evidence type="ECO:0000313" key="13">
    <source>
        <dbReference type="EMBL" id="MBJ7595257.1"/>
    </source>
</evidence>
<organism evidence="14 15">
    <name type="scientific">Candidatus Aeolococcus gillhamiae</name>
    <dbReference type="NCBI Taxonomy" id="3127015"/>
    <lineage>
        <taxon>Bacteria</taxon>
        <taxon>Bacillati</taxon>
        <taxon>Candidatus Dormiibacterota</taxon>
        <taxon>Candidatus Dormibacteria</taxon>
        <taxon>Candidatus Aeolococcales</taxon>
        <taxon>Candidatus Aeolococcaceae</taxon>
        <taxon>Candidatus Aeolococcus</taxon>
    </lineage>
</organism>
<dbReference type="Pfam" id="PF14714">
    <property type="entry name" value="KH_dom-like"/>
    <property type="match status" value="1"/>
</dbReference>
<evidence type="ECO:0000256" key="10">
    <source>
        <dbReference type="PROSITE-ProRule" id="PRU01049"/>
    </source>
</evidence>
<evidence type="ECO:0000256" key="9">
    <source>
        <dbReference type="HAMAP-Rule" id="MF_00195"/>
    </source>
</evidence>
<dbReference type="NCBIfam" id="TIGR03594">
    <property type="entry name" value="GTPase_EngA"/>
    <property type="match status" value="1"/>
</dbReference>
<dbReference type="NCBIfam" id="TIGR00231">
    <property type="entry name" value="small_GTP"/>
    <property type="match status" value="2"/>
</dbReference>
<proteinExistence type="inferred from homology"/>
<dbReference type="GO" id="GO:0042254">
    <property type="term" value="P:ribosome biogenesis"/>
    <property type="evidence" value="ECO:0007669"/>
    <property type="project" value="UniProtKB-KW"/>
</dbReference>
<evidence type="ECO:0000313" key="16">
    <source>
        <dbReference type="Proteomes" id="UP000606991"/>
    </source>
</evidence>
<dbReference type="FunFam" id="3.40.50.300:FF:000057">
    <property type="entry name" value="GTPase Der"/>
    <property type="match status" value="1"/>
</dbReference>
<dbReference type="CDD" id="cd01895">
    <property type="entry name" value="EngA2"/>
    <property type="match status" value="1"/>
</dbReference>
<evidence type="ECO:0000313" key="14">
    <source>
        <dbReference type="EMBL" id="PZR84241.1"/>
    </source>
</evidence>
<dbReference type="InterPro" id="IPR005225">
    <property type="entry name" value="Small_GTP-bd"/>
</dbReference>
<evidence type="ECO:0000256" key="4">
    <source>
        <dbReference type="ARBA" id="ARBA00022737"/>
    </source>
</evidence>
<keyword evidence="4 11" id="KW-0677">Repeat</keyword>
<dbReference type="PRINTS" id="PR00326">
    <property type="entry name" value="GTP1OBG"/>
</dbReference>
<dbReference type="SUPFAM" id="SSF52540">
    <property type="entry name" value="P-loop containing nucleoside triphosphate hydrolases"/>
    <property type="match status" value="2"/>
</dbReference>
<comment type="subunit">
    <text evidence="9">Associates with the 50S ribosomal subunit.</text>
</comment>
<dbReference type="PIRSF" id="PIRSF006485">
    <property type="entry name" value="GTP-binding_EngA"/>
    <property type="match status" value="1"/>
</dbReference>
<evidence type="ECO:0000256" key="5">
    <source>
        <dbReference type="ARBA" id="ARBA00022741"/>
    </source>
</evidence>
<dbReference type="EMBL" id="JAEKNS010000109">
    <property type="protein sequence ID" value="MBJ7595257.1"/>
    <property type="molecule type" value="Genomic_DNA"/>
</dbReference>
<name>A0A2W6B1E5_9BACT</name>
<evidence type="ECO:0000256" key="6">
    <source>
        <dbReference type="ARBA" id="ARBA00023134"/>
    </source>
</evidence>
<dbReference type="HAMAP" id="MF_00195">
    <property type="entry name" value="GTPase_Der"/>
    <property type="match status" value="1"/>
</dbReference>
<feature type="binding site" evidence="9">
    <location>
        <begin position="298"/>
        <end position="301"/>
    </location>
    <ligand>
        <name>GTP</name>
        <dbReference type="ChEBI" id="CHEBI:37565"/>
        <label>2</label>
    </ligand>
</feature>
<feature type="binding site" evidence="9">
    <location>
        <begin position="6"/>
        <end position="13"/>
    </location>
    <ligand>
        <name>GTP</name>
        <dbReference type="ChEBI" id="CHEBI:37565"/>
        <label>1</label>
    </ligand>
</feature>
<accession>A0A2W6B1E5</accession>
<dbReference type="RefSeq" id="WP_337312201.1">
    <property type="nucleotide sequence ID" value="NZ_JAEKNS010000109.1"/>
</dbReference>
<feature type="binding site" evidence="9">
    <location>
        <begin position="122"/>
        <end position="125"/>
    </location>
    <ligand>
        <name>GTP</name>
        <dbReference type="ChEBI" id="CHEBI:37565"/>
        <label>1</label>
    </ligand>
</feature>
<feature type="domain" description="EngA-type G" evidence="12">
    <location>
        <begin position="181"/>
        <end position="355"/>
    </location>
</feature>
<dbReference type="InterPro" id="IPR016484">
    <property type="entry name" value="GTPase_Der"/>
</dbReference>
<dbReference type="InterPro" id="IPR031166">
    <property type="entry name" value="G_ENGA"/>
</dbReference>
<dbReference type="Proteomes" id="UP000248724">
    <property type="component" value="Unassembled WGS sequence"/>
</dbReference>
<evidence type="ECO:0000256" key="1">
    <source>
        <dbReference type="ARBA" id="ARBA00008279"/>
    </source>
</evidence>
<evidence type="ECO:0000256" key="7">
    <source>
        <dbReference type="ARBA" id="ARBA00032345"/>
    </source>
</evidence>
<evidence type="ECO:0000256" key="11">
    <source>
        <dbReference type="RuleBase" id="RU004481"/>
    </source>
</evidence>
<feature type="binding site" evidence="9">
    <location>
        <begin position="187"/>
        <end position="194"/>
    </location>
    <ligand>
        <name>GTP</name>
        <dbReference type="ChEBI" id="CHEBI:37565"/>
        <label>2</label>
    </ligand>
</feature>
<comment type="caution">
    <text evidence="14">The sequence shown here is derived from an EMBL/GenBank/DDBJ whole genome shotgun (WGS) entry which is preliminary data.</text>
</comment>
<dbReference type="PANTHER" id="PTHR43834">
    <property type="entry name" value="GTPASE DER"/>
    <property type="match status" value="1"/>
</dbReference>
<dbReference type="GO" id="GO:0005525">
    <property type="term" value="F:GTP binding"/>
    <property type="evidence" value="ECO:0007669"/>
    <property type="project" value="UniProtKB-UniRule"/>
</dbReference>
<dbReference type="Gene3D" id="3.30.300.20">
    <property type="match status" value="1"/>
</dbReference>
<dbReference type="FunFam" id="3.30.300.20:FF:000004">
    <property type="entry name" value="GTPase Der"/>
    <property type="match status" value="1"/>
</dbReference>
<dbReference type="EMBL" id="QHBU01000008">
    <property type="protein sequence ID" value="PZR84241.1"/>
    <property type="molecule type" value="Genomic_DNA"/>
</dbReference>
<evidence type="ECO:0000256" key="3">
    <source>
        <dbReference type="ARBA" id="ARBA00022517"/>
    </source>
</evidence>
<dbReference type="InterPro" id="IPR027417">
    <property type="entry name" value="P-loop_NTPase"/>
</dbReference>
<dbReference type="GO" id="GO:0043022">
    <property type="term" value="F:ribosome binding"/>
    <property type="evidence" value="ECO:0007669"/>
    <property type="project" value="TreeGrafter"/>
</dbReference>
<feature type="domain" description="EngA-type G" evidence="12">
    <location>
        <begin position="1"/>
        <end position="170"/>
    </location>
</feature>
<dbReference type="FunFam" id="3.40.50.300:FF:000040">
    <property type="entry name" value="GTPase Der"/>
    <property type="match status" value="1"/>
</dbReference>
<feature type="binding site" evidence="9">
    <location>
        <begin position="234"/>
        <end position="238"/>
    </location>
    <ligand>
        <name>GTP</name>
        <dbReference type="ChEBI" id="CHEBI:37565"/>
        <label>2</label>
    </ligand>
</feature>
<comment type="similarity">
    <text evidence="1 9 10 11">Belongs to the TRAFAC class TrmE-Era-EngA-EngB-Septin-like GTPase superfamily. EngA (Der) GTPase family.</text>
</comment>
<keyword evidence="6 9" id="KW-0342">GTP-binding</keyword>
<dbReference type="Proteomes" id="UP000606991">
    <property type="component" value="Unassembled WGS sequence"/>
</dbReference>
<dbReference type="PROSITE" id="PS51712">
    <property type="entry name" value="G_ENGA"/>
    <property type="match status" value="2"/>
</dbReference>
<protein>
    <recommendedName>
        <fullName evidence="2 9">GTPase Der</fullName>
    </recommendedName>
    <alternativeName>
        <fullName evidence="7 9">GTP-binding protein EngA</fullName>
    </alternativeName>
</protein>
<dbReference type="Pfam" id="PF01926">
    <property type="entry name" value="MMR_HSR1"/>
    <property type="match status" value="2"/>
</dbReference>
<reference evidence="14 15" key="1">
    <citation type="journal article" date="2017" name="Nature">
        <title>Atmospheric trace gases support primary production in Antarctic desert surface soil.</title>
        <authorList>
            <person name="Ji M."/>
            <person name="Greening C."/>
            <person name="Vanwonterghem I."/>
            <person name="Carere C.R."/>
            <person name="Bay S.K."/>
            <person name="Steen J.A."/>
            <person name="Montgomery K."/>
            <person name="Lines T."/>
            <person name="Beardall J."/>
            <person name="van Dorst J."/>
            <person name="Snape I."/>
            <person name="Stott M.B."/>
            <person name="Hugenholtz P."/>
            <person name="Ferrari B.C."/>
        </authorList>
    </citation>
    <scope>NUCLEOTIDE SEQUENCE [LARGE SCALE GENOMIC DNA]</scope>
    <source>
        <strain evidence="14">RRmetagenome_bin12</strain>
    </source>
</reference>
<dbReference type="InterPro" id="IPR032859">
    <property type="entry name" value="KH_dom-like"/>
</dbReference>
<accession>A0A934JUK7</accession>
<feature type="binding site" evidence="9">
    <location>
        <begin position="53"/>
        <end position="57"/>
    </location>
    <ligand>
        <name>GTP</name>
        <dbReference type="ChEBI" id="CHEBI:37565"/>
        <label>1</label>
    </ligand>
</feature>
<reference evidence="14" key="2">
    <citation type="submission" date="2018-05" db="EMBL/GenBank/DDBJ databases">
        <authorList>
            <person name="Ferrari B."/>
        </authorList>
    </citation>
    <scope>NUCLEOTIDE SEQUENCE</scope>
    <source>
        <strain evidence="14">RRmetagenome_bin12</strain>
    </source>
</reference>
<keyword evidence="5 9" id="KW-0547">Nucleotide-binding</keyword>
<evidence type="ECO:0000313" key="15">
    <source>
        <dbReference type="Proteomes" id="UP000248724"/>
    </source>
</evidence>
<keyword evidence="3 9" id="KW-0690">Ribosome biogenesis</keyword>
<sequence>MVAIVGRPNVGKSTLFNRFTGQRHAIVDELAGLTRDRLYGVTEWRGRRFTVVDTAGLDRSMARDDPGLAVLTAGTQQQARLAIAEADVCVHLVDVRAGVTALDEDVANILRTGGKPVILVGNKADSPANPHYAHELYKLGLGEPLLISALVGTDTGDLLDRIVDELPPPSEDDAPATSEELRLAIIGKPNVGKSSLLNALVGQERALVSPLAGTTRDAVDTLVTHGDRTVRLVDTAGIRRRGVVDTNVEHYSLLRALRALERCDVALLVVDAAEIVAQDRHVAGYAVDAGKGLVVIANKWDLVDQETRVDPGFLKSIHEAFDFVPGVPVLTVSALEGRNVGRVLDAAAGVAAARAVRIPTAALNNLLRDAFLAHPPRHDKGRQLKLLYATQASTPAPTIVLFVNDPELMHFAYGRYLENRIRAVFGFAGTRMRIVARARAERDR</sequence>
<dbReference type="CDD" id="cd01894">
    <property type="entry name" value="EngA1"/>
    <property type="match status" value="1"/>
</dbReference>
<evidence type="ECO:0000259" key="12">
    <source>
        <dbReference type="PROSITE" id="PS51712"/>
    </source>
</evidence>
<dbReference type="AlphaFoldDB" id="A0A2W6B1E5"/>
<dbReference type="Gene3D" id="3.40.50.300">
    <property type="entry name" value="P-loop containing nucleotide triphosphate hydrolases"/>
    <property type="match status" value="2"/>
</dbReference>
<gene>
    <name evidence="9 13" type="primary">der</name>
    <name evidence="14" type="ORF">DLM65_00460</name>
    <name evidence="13" type="ORF">JF886_10430</name>
</gene>